<dbReference type="EMBL" id="JH930479">
    <property type="protein sequence ID" value="EKM50319.1"/>
    <property type="molecule type" value="Genomic_DNA"/>
</dbReference>
<dbReference type="HOGENOM" id="CLU_2171927_0_0_1"/>
<sequence>MSSVPTLAAQRLAVLHIAKAQTWRENLFAVRSPFQDNELIRTVAWEPEDKPKVNIMHISLRGAMWPPPDGSRWAHNITRIATLTGLLRLMDIGNWAGGNPRKERWLPGGI</sequence>
<dbReference type="KEGG" id="pco:PHACADRAFT_201159"/>
<gene>
    <name evidence="1" type="ORF">PHACADRAFT_201159</name>
</gene>
<evidence type="ECO:0000313" key="1">
    <source>
        <dbReference type="EMBL" id="EKM50319.1"/>
    </source>
</evidence>
<dbReference type="Proteomes" id="UP000008370">
    <property type="component" value="Unassembled WGS sequence"/>
</dbReference>
<organism evidence="1 2">
    <name type="scientific">Phanerochaete carnosa (strain HHB-10118-sp)</name>
    <name type="common">White-rot fungus</name>
    <name type="synonym">Peniophora carnosa</name>
    <dbReference type="NCBI Taxonomy" id="650164"/>
    <lineage>
        <taxon>Eukaryota</taxon>
        <taxon>Fungi</taxon>
        <taxon>Dikarya</taxon>
        <taxon>Basidiomycota</taxon>
        <taxon>Agaricomycotina</taxon>
        <taxon>Agaricomycetes</taxon>
        <taxon>Polyporales</taxon>
        <taxon>Phanerochaetaceae</taxon>
        <taxon>Phanerochaete</taxon>
    </lineage>
</organism>
<evidence type="ECO:0000313" key="2">
    <source>
        <dbReference type="Proteomes" id="UP000008370"/>
    </source>
</evidence>
<protein>
    <submittedName>
        <fullName evidence="1">Uncharacterized protein</fullName>
    </submittedName>
</protein>
<dbReference type="RefSeq" id="XP_007401502.1">
    <property type="nucleotide sequence ID" value="XM_007401440.1"/>
</dbReference>
<dbReference type="GeneID" id="18911582"/>
<keyword evidence="2" id="KW-1185">Reference proteome</keyword>
<reference evidence="1 2" key="1">
    <citation type="journal article" date="2012" name="BMC Genomics">
        <title>Comparative genomics of the white-rot fungi, Phanerochaete carnosa and P. chrysosporium, to elucidate the genetic basis of the distinct wood types they colonize.</title>
        <authorList>
            <person name="Suzuki H."/>
            <person name="MacDonald J."/>
            <person name="Syed K."/>
            <person name="Salamov A."/>
            <person name="Hori C."/>
            <person name="Aerts A."/>
            <person name="Henrissat B."/>
            <person name="Wiebenga A."/>
            <person name="vanKuyk P.A."/>
            <person name="Barry K."/>
            <person name="Lindquist E."/>
            <person name="LaButti K."/>
            <person name="Lapidus A."/>
            <person name="Lucas S."/>
            <person name="Coutinho P."/>
            <person name="Gong Y."/>
            <person name="Samejima M."/>
            <person name="Mahadevan R."/>
            <person name="Abou-Zaid M."/>
            <person name="de Vries R.P."/>
            <person name="Igarashi K."/>
            <person name="Yadav J.S."/>
            <person name="Grigoriev I.V."/>
            <person name="Master E.R."/>
        </authorList>
    </citation>
    <scope>NUCLEOTIDE SEQUENCE [LARGE SCALE GENOMIC DNA]</scope>
    <source>
        <strain evidence="1 2">HHB-10118-sp</strain>
    </source>
</reference>
<accession>K5VUT9</accession>
<name>K5VUT9_PHACS</name>
<proteinExistence type="predicted"/>
<dbReference type="InParanoid" id="K5VUT9"/>
<dbReference type="AlphaFoldDB" id="K5VUT9"/>